<proteinExistence type="predicted"/>
<reference evidence="1" key="1">
    <citation type="journal article" date="2020" name="Stud. Mycol.">
        <title>101 Dothideomycetes genomes: a test case for predicting lifestyles and emergence of pathogens.</title>
        <authorList>
            <person name="Haridas S."/>
            <person name="Albert R."/>
            <person name="Binder M."/>
            <person name="Bloem J."/>
            <person name="Labutti K."/>
            <person name="Salamov A."/>
            <person name="Andreopoulos B."/>
            <person name="Baker S."/>
            <person name="Barry K."/>
            <person name="Bills G."/>
            <person name="Bluhm B."/>
            <person name="Cannon C."/>
            <person name="Castanera R."/>
            <person name="Culley D."/>
            <person name="Daum C."/>
            <person name="Ezra D."/>
            <person name="Gonzalez J."/>
            <person name="Henrissat B."/>
            <person name="Kuo A."/>
            <person name="Liang C."/>
            <person name="Lipzen A."/>
            <person name="Lutzoni F."/>
            <person name="Magnuson J."/>
            <person name="Mondo S."/>
            <person name="Nolan M."/>
            <person name="Ohm R."/>
            <person name="Pangilinan J."/>
            <person name="Park H.-J."/>
            <person name="Ramirez L."/>
            <person name="Alfaro M."/>
            <person name="Sun H."/>
            <person name="Tritt A."/>
            <person name="Yoshinaga Y."/>
            <person name="Zwiers L.-H."/>
            <person name="Turgeon B."/>
            <person name="Goodwin S."/>
            <person name="Spatafora J."/>
            <person name="Crous P."/>
            <person name="Grigoriev I."/>
        </authorList>
    </citation>
    <scope>NUCLEOTIDE SEQUENCE</scope>
    <source>
        <strain evidence="1">ATCC 74209</strain>
    </source>
</reference>
<evidence type="ECO:0000313" key="2">
    <source>
        <dbReference type="Proteomes" id="UP000799536"/>
    </source>
</evidence>
<dbReference type="EMBL" id="ML993903">
    <property type="protein sequence ID" value="KAF2203419.1"/>
    <property type="molecule type" value="Genomic_DNA"/>
</dbReference>
<dbReference type="Proteomes" id="UP000799536">
    <property type="component" value="Unassembled WGS sequence"/>
</dbReference>
<gene>
    <name evidence="1" type="ORF">GQ43DRAFT_499030</name>
</gene>
<organism evidence="1 2">
    <name type="scientific">Delitschia confertaspora ATCC 74209</name>
    <dbReference type="NCBI Taxonomy" id="1513339"/>
    <lineage>
        <taxon>Eukaryota</taxon>
        <taxon>Fungi</taxon>
        <taxon>Dikarya</taxon>
        <taxon>Ascomycota</taxon>
        <taxon>Pezizomycotina</taxon>
        <taxon>Dothideomycetes</taxon>
        <taxon>Pleosporomycetidae</taxon>
        <taxon>Pleosporales</taxon>
        <taxon>Delitschiaceae</taxon>
        <taxon>Delitschia</taxon>
    </lineage>
</organism>
<accession>A0A9P4JUF7</accession>
<protein>
    <submittedName>
        <fullName evidence="1">Uncharacterized protein</fullName>
    </submittedName>
</protein>
<comment type="caution">
    <text evidence="1">The sequence shown here is derived from an EMBL/GenBank/DDBJ whole genome shotgun (WGS) entry which is preliminary data.</text>
</comment>
<name>A0A9P4JUF7_9PLEO</name>
<evidence type="ECO:0000313" key="1">
    <source>
        <dbReference type="EMBL" id="KAF2203419.1"/>
    </source>
</evidence>
<sequence>MVRWTPEVDQTLLVSIIKTLDLKFSHTQLSAIAESIGPNVTAKAVQRRIGKLKAQNGVASFSGIKNVGSVDGTGSTRVKRAISVGKGGSGASGMVMWMGGVVKNECSADRNREFRDAPGGSQDNAMVLGDSDAEIEEVEVKRFKREESGEFDDLDDLKWD</sequence>
<dbReference type="OrthoDB" id="5420368at2759"/>
<keyword evidence="2" id="KW-1185">Reference proteome</keyword>
<dbReference type="AlphaFoldDB" id="A0A9P4JUF7"/>